<comment type="domain">
    <text evidence="5">The PRC barrel domain binds ribosomal protein uS19.</text>
</comment>
<dbReference type="Pfam" id="PF01782">
    <property type="entry name" value="RimM"/>
    <property type="match status" value="1"/>
</dbReference>
<dbReference type="InterPro" id="IPR002676">
    <property type="entry name" value="RimM_N"/>
</dbReference>
<dbReference type="PANTHER" id="PTHR33692">
    <property type="entry name" value="RIBOSOME MATURATION FACTOR RIMM"/>
    <property type="match status" value="1"/>
</dbReference>
<feature type="domain" description="RimM N-terminal" evidence="6">
    <location>
        <begin position="20"/>
        <end position="107"/>
    </location>
</feature>
<keyword evidence="9" id="KW-1185">Reference proteome</keyword>
<accession>A0ABT5MGG2</accession>
<evidence type="ECO:0000256" key="3">
    <source>
        <dbReference type="ARBA" id="ARBA00022552"/>
    </source>
</evidence>
<dbReference type="InterPro" id="IPR056792">
    <property type="entry name" value="PRC_RimM"/>
</dbReference>
<comment type="function">
    <text evidence="5">An accessory protein needed during the final step in the assembly of 30S ribosomal subunit, possibly for assembly of the head region. Essential for efficient processing of 16S rRNA. May be needed both before and after RbfA during the maturation of 16S rRNA. It has affinity for free ribosomal 30S subunits but not for 70S ribosomes.</text>
</comment>
<dbReference type="InterPro" id="IPR036976">
    <property type="entry name" value="RimM_N_sf"/>
</dbReference>
<dbReference type="RefSeq" id="WP_273927349.1">
    <property type="nucleotide sequence ID" value="NZ_JAQSIN010000003.1"/>
</dbReference>
<comment type="similarity">
    <text evidence="5">Belongs to the RimM family.</text>
</comment>
<dbReference type="InterPro" id="IPR011033">
    <property type="entry name" value="PRC_barrel-like_sf"/>
</dbReference>
<evidence type="ECO:0000259" key="6">
    <source>
        <dbReference type="Pfam" id="PF01782"/>
    </source>
</evidence>
<dbReference type="Gene3D" id="2.40.30.60">
    <property type="entry name" value="RimM"/>
    <property type="match status" value="1"/>
</dbReference>
<feature type="domain" description="Ribosome maturation factor RimM PRC barrel" evidence="7">
    <location>
        <begin position="119"/>
        <end position="189"/>
    </location>
</feature>
<comment type="subunit">
    <text evidence="5">Binds ribosomal protein uS19.</text>
</comment>
<name>A0ABT5MGG2_9BURK</name>
<comment type="subcellular location">
    <subcellularLocation>
        <location evidence="5">Cytoplasm</location>
    </subcellularLocation>
</comment>
<evidence type="ECO:0000259" key="7">
    <source>
        <dbReference type="Pfam" id="PF24986"/>
    </source>
</evidence>
<dbReference type="InterPro" id="IPR009000">
    <property type="entry name" value="Transl_B-barrel_sf"/>
</dbReference>
<dbReference type="EMBL" id="JAQSIO010000004">
    <property type="protein sequence ID" value="MDD0815662.1"/>
    <property type="molecule type" value="Genomic_DNA"/>
</dbReference>
<evidence type="ECO:0000313" key="9">
    <source>
        <dbReference type="Proteomes" id="UP001528672"/>
    </source>
</evidence>
<gene>
    <name evidence="5 8" type="primary">rimM</name>
    <name evidence="8" type="ORF">PSQ39_13580</name>
</gene>
<evidence type="ECO:0000256" key="1">
    <source>
        <dbReference type="ARBA" id="ARBA00022490"/>
    </source>
</evidence>
<proteinExistence type="inferred from homology"/>
<evidence type="ECO:0000256" key="5">
    <source>
        <dbReference type="HAMAP-Rule" id="MF_00014"/>
    </source>
</evidence>
<keyword evidence="1 5" id="KW-0963">Cytoplasm</keyword>
<dbReference type="InterPro" id="IPR011961">
    <property type="entry name" value="RimM"/>
</dbReference>
<dbReference type="SUPFAM" id="SSF50346">
    <property type="entry name" value="PRC-barrel domain"/>
    <property type="match status" value="1"/>
</dbReference>
<dbReference type="SUPFAM" id="SSF50447">
    <property type="entry name" value="Translation proteins"/>
    <property type="match status" value="1"/>
</dbReference>
<dbReference type="PANTHER" id="PTHR33692:SF1">
    <property type="entry name" value="RIBOSOME MATURATION FACTOR RIMM"/>
    <property type="match status" value="1"/>
</dbReference>
<evidence type="ECO:0000256" key="2">
    <source>
        <dbReference type="ARBA" id="ARBA00022517"/>
    </source>
</evidence>
<keyword evidence="2 5" id="KW-0690">Ribosome biogenesis</keyword>
<dbReference type="HAMAP" id="MF_00014">
    <property type="entry name" value="Ribosome_mat_RimM"/>
    <property type="match status" value="1"/>
</dbReference>
<dbReference type="Proteomes" id="UP001528672">
    <property type="component" value="Unassembled WGS sequence"/>
</dbReference>
<protein>
    <recommendedName>
        <fullName evidence="5">Ribosome maturation factor RimM</fullName>
    </recommendedName>
</protein>
<keyword evidence="4 5" id="KW-0143">Chaperone</keyword>
<reference evidence="8 9" key="1">
    <citation type="submission" date="2023-02" db="EMBL/GenBank/DDBJ databases">
        <title>Bacterial whole genome sequence for Curvibacter sp. HBC28.</title>
        <authorList>
            <person name="Le V."/>
            <person name="Ko S.-R."/>
            <person name="Ahn C.-Y."/>
            <person name="Oh H.-M."/>
        </authorList>
    </citation>
    <scope>NUCLEOTIDE SEQUENCE [LARGE SCALE GENOMIC DNA]</scope>
    <source>
        <strain evidence="8 9">HBC28</strain>
    </source>
</reference>
<organism evidence="8 9">
    <name type="scientific">Curvibacter microcysteis</name>
    <dbReference type="NCBI Taxonomy" id="3026419"/>
    <lineage>
        <taxon>Bacteria</taxon>
        <taxon>Pseudomonadati</taxon>
        <taxon>Pseudomonadota</taxon>
        <taxon>Betaproteobacteria</taxon>
        <taxon>Burkholderiales</taxon>
        <taxon>Comamonadaceae</taxon>
        <taxon>Curvibacter</taxon>
    </lineage>
</organism>
<evidence type="ECO:0000313" key="8">
    <source>
        <dbReference type="EMBL" id="MDD0815662.1"/>
    </source>
</evidence>
<dbReference type="NCBIfam" id="TIGR02273">
    <property type="entry name" value="16S_RimM"/>
    <property type="match status" value="1"/>
</dbReference>
<sequence length="192" mass="21211">MSQNFPPLETAELPADAIEVGRIADAWGIKGWFRVLPYSASPEALFSSKRWYLQPAEKGAKTFTGTLRLAIKEAKEHSDAVVATAQDVSDRNAAEALKGARIFVPRSSFPTASTDEYYWVDLIGLDVVNREGLALGQVRDLMSTGPQTVLVIAYEQEGKTLERMVPFVAAYVDSVDLPGRRITVDWQTDFDV</sequence>
<dbReference type="Pfam" id="PF24986">
    <property type="entry name" value="PRC_RimM"/>
    <property type="match status" value="1"/>
</dbReference>
<comment type="caution">
    <text evidence="8">The sequence shown here is derived from an EMBL/GenBank/DDBJ whole genome shotgun (WGS) entry which is preliminary data.</text>
</comment>
<dbReference type="Gene3D" id="2.30.30.240">
    <property type="entry name" value="PRC-barrel domain"/>
    <property type="match status" value="1"/>
</dbReference>
<evidence type="ECO:0000256" key="4">
    <source>
        <dbReference type="ARBA" id="ARBA00023186"/>
    </source>
</evidence>
<keyword evidence="3 5" id="KW-0698">rRNA processing</keyword>